<proteinExistence type="predicted"/>
<keyword evidence="2" id="KW-1185">Reference proteome</keyword>
<dbReference type="SUPFAM" id="SSF50494">
    <property type="entry name" value="Trypsin-like serine proteases"/>
    <property type="match status" value="1"/>
</dbReference>
<reference evidence="1" key="1">
    <citation type="journal article" date="2021" name="mSystems">
        <title>Bacteria and Archaea Synergistically Convert Glycine Betaine to Biogenic Methane in the Formosa Cold Seep of the South China Sea.</title>
        <authorList>
            <person name="Li L."/>
            <person name="Zhang W."/>
            <person name="Zhang S."/>
            <person name="Song L."/>
            <person name="Sun Q."/>
            <person name="Zhang H."/>
            <person name="Xiang H."/>
            <person name="Dong X."/>
        </authorList>
    </citation>
    <scope>NUCLEOTIDE SEQUENCE</scope>
    <source>
        <strain evidence="1">LLY</strain>
    </source>
</reference>
<dbReference type="EMBL" id="JAGSOI010000013">
    <property type="protein sequence ID" value="MCM1986335.1"/>
    <property type="molecule type" value="Genomic_DNA"/>
</dbReference>
<evidence type="ECO:0008006" key="3">
    <source>
        <dbReference type="Google" id="ProtNLM"/>
    </source>
</evidence>
<evidence type="ECO:0000313" key="2">
    <source>
        <dbReference type="Proteomes" id="UP001056766"/>
    </source>
</evidence>
<dbReference type="InterPro" id="IPR043504">
    <property type="entry name" value="Peptidase_S1_PA_chymotrypsin"/>
</dbReference>
<reference evidence="1" key="2">
    <citation type="submission" date="2021-04" db="EMBL/GenBank/DDBJ databases">
        <authorList>
            <person name="Dong X."/>
        </authorList>
    </citation>
    <scope>NUCLEOTIDE SEQUENCE</scope>
    <source>
        <strain evidence="1">LLY</strain>
    </source>
</reference>
<accession>A0A9E5D9Z9</accession>
<comment type="caution">
    <text evidence="1">The sequence shown here is derived from an EMBL/GenBank/DDBJ whole genome shotgun (WGS) entry which is preliminary data.</text>
</comment>
<organism evidence="1 2">
    <name type="scientific">Methanococcoides seepicolus</name>
    <dbReference type="NCBI Taxonomy" id="2828780"/>
    <lineage>
        <taxon>Archaea</taxon>
        <taxon>Methanobacteriati</taxon>
        <taxon>Methanobacteriota</taxon>
        <taxon>Stenosarchaea group</taxon>
        <taxon>Methanomicrobia</taxon>
        <taxon>Methanosarcinales</taxon>
        <taxon>Methanosarcinaceae</taxon>
        <taxon>Methanococcoides</taxon>
    </lineage>
</organism>
<sequence>MKNMLKISLSIMIISIMFTGFAWAGSSDSSQDEYFEEEYYFPDYGSIAFDSLEKDSNVLESRGTVPGITEDKEKLDWLDTIWECINNSEKELHPYMKENGGPLTGFGVNYGGYLFVEFDEEIKDINKSTIDNFYNIIDANAKKAELSDIPVVFRKGEKVHLDSRTTLWDDMIGGIKINHKDPSTGLWYKSTLSFAAEDSNGNKGFVMSGHAAMGAGGVGGDIYQGGRKVGDVTYLTGHFADAAWVEANNVNAEIYYDDVDDVRGVHGYYPDDVSVGSTVYVSGITTGYTSGCVTDRYKNKNSATFGTLYDQFIADYPCASGDSGAPVFKMYGNEVVIAGVHWGHTDTESFFSPMSGVILDLDVTPLTT</sequence>
<gene>
    <name evidence="1" type="ORF">KDK67_04860</name>
</gene>
<evidence type="ECO:0000313" key="1">
    <source>
        <dbReference type="EMBL" id="MCM1986335.1"/>
    </source>
</evidence>
<protein>
    <recommendedName>
        <fullName evidence="3">Peptidase S1 domain-containing protein</fullName>
    </recommendedName>
</protein>
<dbReference type="RefSeq" id="WP_250867718.1">
    <property type="nucleotide sequence ID" value="NZ_JAGSOI010000013.1"/>
</dbReference>
<dbReference type="Proteomes" id="UP001056766">
    <property type="component" value="Unassembled WGS sequence"/>
</dbReference>
<dbReference type="AlphaFoldDB" id="A0A9E5D9Z9"/>
<dbReference type="Gene3D" id="2.40.10.10">
    <property type="entry name" value="Trypsin-like serine proteases"/>
    <property type="match status" value="2"/>
</dbReference>
<dbReference type="InterPro" id="IPR009003">
    <property type="entry name" value="Peptidase_S1_PA"/>
</dbReference>
<name>A0A9E5D9Z9_9EURY</name>